<dbReference type="AlphaFoldDB" id="A0A0C4F1I2"/>
<reference evidence="2" key="1">
    <citation type="submission" date="2009-11" db="EMBL/GenBank/DDBJ databases">
        <authorList>
            <consortium name="The Broad Institute Genome Sequencing Platform"/>
            <person name="Ward D."/>
            <person name="Feldgarden M."/>
            <person name="Earl A."/>
            <person name="Young S.K."/>
            <person name="Zeng Q."/>
            <person name="Koehrsen M."/>
            <person name="Alvarado L."/>
            <person name="Berlin A."/>
            <person name="Bochicchio J."/>
            <person name="Borenstein D."/>
            <person name="Chapman S.B."/>
            <person name="Chen Z."/>
            <person name="Engels R."/>
            <person name="Freedman E."/>
            <person name="Gellesch M."/>
            <person name="Goldberg J."/>
            <person name="Griggs A."/>
            <person name="Gujja S."/>
            <person name="Heilman E."/>
            <person name="Heiman D."/>
            <person name="Hepburn T."/>
            <person name="Howarth C."/>
            <person name="Jen D."/>
            <person name="Larson L."/>
            <person name="Lewis B."/>
            <person name="Mehta T."/>
            <person name="Park D."/>
            <person name="Pearson M."/>
            <person name="Roberts A."/>
            <person name="Saif S."/>
            <person name="Shea T."/>
            <person name="Shenoy N."/>
            <person name="Sisk P."/>
            <person name="Stolte C."/>
            <person name="Sykes S."/>
            <person name="Thomson T."/>
            <person name="Walk T."/>
            <person name="White J."/>
            <person name="Yandava C."/>
            <person name="Izard J."/>
            <person name="Baranova O.V."/>
            <person name="Blanton J.M."/>
            <person name="Tanner A.C."/>
            <person name="Dewhirst F.E."/>
            <person name="Haas B."/>
            <person name="Nusbaum C."/>
            <person name="Birren B."/>
        </authorList>
    </citation>
    <scope>NUCLEOTIDE SEQUENCE [LARGE SCALE GENOMIC DNA]</scope>
    <source>
        <strain evidence="2">1-1 BBBD Race 1</strain>
    </source>
</reference>
<evidence type="ECO:0000256" key="1">
    <source>
        <dbReference type="SAM" id="MobiDB-lite"/>
    </source>
</evidence>
<dbReference type="OrthoDB" id="2501943at2759"/>
<evidence type="ECO:0000313" key="3">
    <source>
        <dbReference type="EnsemblFungi" id="PTTG_06953-t43_1-p1"/>
    </source>
</evidence>
<reference evidence="3" key="4">
    <citation type="submission" date="2025-05" db="UniProtKB">
        <authorList>
            <consortium name="EnsemblFungi"/>
        </authorList>
    </citation>
    <scope>IDENTIFICATION</scope>
    <source>
        <strain evidence="3">isolate 1-1 / race 1 (BBBD)</strain>
    </source>
</reference>
<reference evidence="3 4" key="3">
    <citation type="journal article" date="2017" name="G3 (Bethesda)">
        <title>Comparative analysis highlights variable genome content of wheat rusts and divergence of the mating loci.</title>
        <authorList>
            <person name="Cuomo C.A."/>
            <person name="Bakkeren G."/>
            <person name="Khalil H.B."/>
            <person name="Panwar V."/>
            <person name="Joly D."/>
            <person name="Linning R."/>
            <person name="Sakthikumar S."/>
            <person name="Song X."/>
            <person name="Adiconis X."/>
            <person name="Fan L."/>
            <person name="Goldberg J.M."/>
            <person name="Levin J.Z."/>
            <person name="Young S."/>
            <person name="Zeng Q."/>
            <person name="Anikster Y."/>
            <person name="Bruce M."/>
            <person name="Wang M."/>
            <person name="Yin C."/>
            <person name="McCallum B."/>
            <person name="Szabo L.J."/>
            <person name="Hulbert S."/>
            <person name="Chen X."/>
            <person name="Fellers J.P."/>
        </authorList>
    </citation>
    <scope>NUCLEOTIDE SEQUENCE</scope>
    <source>
        <strain evidence="4">Isolate 1-1 / race 1 (BBBD)</strain>
        <strain evidence="3">isolate 1-1 / race 1 (BBBD)</strain>
    </source>
</reference>
<sequence length="191" mass="21300">MAGRLALSHAQKVQAASAYRSLIRSSKFTFEADRQTYREFLIRAKELFSTKVLNPSYLLSSHPDPKELPPENSNCTPHELVLRDRFEHELRGVHELSKYLTRNIVQGKHSDDGQRLVLRFTDKTEVGDNSTIKNPAPTGSFLPSSGCCGGSHHSESSTPPPRLSQAALERREKRRLNKLQQSASSSSSSPS</sequence>
<evidence type="ECO:0008006" key="5">
    <source>
        <dbReference type="Google" id="ProtNLM"/>
    </source>
</evidence>
<evidence type="ECO:0000313" key="2">
    <source>
        <dbReference type="EMBL" id="OAV94975.1"/>
    </source>
</evidence>
<name>A0A0C4F1I2_PUCT1</name>
<dbReference type="Proteomes" id="UP000005240">
    <property type="component" value="Unassembled WGS sequence"/>
</dbReference>
<protein>
    <recommendedName>
        <fullName evidence="5">Mitochondrial zinc maintenance protein 1, mitochondrial</fullName>
    </recommendedName>
</protein>
<dbReference type="OMA" id="RAQRITF"/>
<reference evidence="2" key="2">
    <citation type="submission" date="2016-05" db="EMBL/GenBank/DDBJ databases">
        <title>Comparative analysis highlights variable genome content of wheat rusts and divergence of the mating loci.</title>
        <authorList>
            <person name="Cuomo C.A."/>
            <person name="Bakkeren G."/>
            <person name="Szabo L."/>
            <person name="Khalil H."/>
            <person name="Joly D."/>
            <person name="Goldberg J."/>
            <person name="Young S."/>
            <person name="Zeng Q."/>
            <person name="Fellers J."/>
        </authorList>
    </citation>
    <scope>NUCLEOTIDE SEQUENCE [LARGE SCALE GENOMIC DNA]</scope>
    <source>
        <strain evidence="2">1-1 BBBD Race 1</strain>
    </source>
</reference>
<proteinExistence type="predicted"/>
<keyword evidence="4" id="KW-1185">Reference proteome</keyword>
<feature type="region of interest" description="Disordered" evidence="1">
    <location>
        <begin position="126"/>
        <end position="167"/>
    </location>
</feature>
<dbReference type="EnsemblFungi" id="PTTG_06953-t43_1">
    <property type="protein sequence ID" value="PTTG_06953-t43_1-p1"/>
    <property type="gene ID" value="PTTG_06953"/>
</dbReference>
<dbReference type="VEuPathDB" id="FungiDB:PTTG_06953"/>
<accession>A0A0C4F1I2</accession>
<gene>
    <name evidence="2" type="ORF">PTTG_06953</name>
</gene>
<evidence type="ECO:0000313" key="4">
    <source>
        <dbReference type="Proteomes" id="UP000005240"/>
    </source>
</evidence>
<dbReference type="STRING" id="630390.A0A0C4F1I2"/>
<organism evidence="2">
    <name type="scientific">Puccinia triticina (isolate 1-1 / race 1 (BBBD))</name>
    <name type="common">Brown leaf rust fungus</name>
    <dbReference type="NCBI Taxonomy" id="630390"/>
    <lineage>
        <taxon>Eukaryota</taxon>
        <taxon>Fungi</taxon>
        <taxon>Dikarya</taxon>
        <taxon>Basidiomycota</taxon>
        <taxon>Pucciniomycotina</taxon>
        <taxon>Pucciniomycetes</taxon>
        <taxon>Pucciniales</taxon>
        <taxon>Pucciniaceae</taxon>
        <taxon>Puccinia</taxon>
    </lineage>
</organism>
<dbReference type="EMBL" id="ADAS02000034">
    <property type="protein sequence ID" value="OAV94975.1"/>
    <property type="molecule type" value="Genomic_DNA"/>
</dbReference>